<keyword evidence="4" id="KW-0812">Transmembrane</keyword>
<organism evidence="7">
    <name type="scientific">Cladocopium goreaui</name>
    <dbReference type="NCBI Taxonomy" id="2562237"/>
    <lineage>
        <taxon>Eukaryota</taxon>
        <taxon>Sar</taxon>
        <taxon>Alveolata</taxon>
        <taxon>Dinophyceae</taxon>
        <taxon>Suessiales</taxon>
        <taxon>Symbiodiniaceae</taxon>
        <taxon>Cladocopium</taxon>
    </lineage>
</organism>
<keyword evidence="4" id="KW-1133">Transmembrane helix</keyword>
<keyword evidence="3" id="KW-0808">Transferase</keyword>
<dbReference type="Proteomes" id="UP001152797">
    <property type="component" value="Unassembled WGS sequence"/>
</dbReference>
<keyword evidence="2 9" id="KW-0489">Methyltransferase</keyword>
<accession>A0A9P1DTA1</accession>
<feature type="transmembrane region" description="Helical" evidence="4">
    <location>
        <begin position="183"/>
        <end position="202"/>
    </location>
</feature>
<name>A0A9P1DTA1_9DINO</name>
<proteinExistence type="inferred from homology"/>
<dbReference type="OrthoDB" id="440970at2759"/>
<feature type="signal peptide" evidence="5">
    <location>
        <begin position="1"/>
        <end position="21"/>
    </location>
</feature>
<gene>
    <name evidence="7" type="ORF">C1SCF055_LOCUS40741</name>
</gene>
<sequence>MPQLQVLVLGIVHLVIPRVPSDVMEHVQREREVEAFFIGQSCVATLAQTTDSKLASKGGIATRPRMEGLQQASIVSVDSRMRRLSDSARVRLAAKSALADKGDITVARVEELSKLRAALLRDATAAAFDRALLKRRDQVTEKLQSWQSSAVLSPLSAVIKAWCIAVVGGALRSRAGDLADTVQLSVTPVVLLAVTALVSVHFANEMVQSFFCMNIAFVLPVPLPQLCYWRLTCEVLSPARQLFFASLVAMGVAGCVLQSFSKTGVGVKEQKEDWCENHETLSPILEAALGYAKSSEDQHLEVLDVGCGTSTLPWALWNQGQRRVHAIDIDAAVIKSQQSLHNAEGLFFVEADITRQSLGEERFDFAVDKGTMDYLLCGELSAALQALSTVRRSLRRGGVLLLISIHPVSLWQAILKALKGRISFIELDSWSVPASTGDDRTAALALRRLDDVDDQMDGAQEAVARVMDQHFTTEAPLLTAERLDALREVWGEAEAKKTVEEAHVLLFPSAAEQAEYPMELFLEDLAEFLQTDPSKATLSLVDAEKFLGENQ</sequence>
<dbReference type="InterPro" id="IPR013216">
    <property type="entry name" value="Methyltransf_11"/>
</dbReference>
<evidence type="ECO:0000313" key="7">
    <source>
        <dbReference type="EMBL" id="CAI4015954.1"/>
    </source>
</evidence>
<dbReference type="Pfam" id="PF08241">
    <property type="entry name" value="Methyltransf_11"/>
    <property type="match status" value="1"/>
</dbReference>
<dbReference type="AlphaFoldDB" id="A0A9P1DTA1"/>
<evidence type="ECO:0000256" key="3">
    <source>
        <dbReference type="ARBA" id="ARBA00022679"/>
    </source>
</evidence>
<reference evidence="8" key="2">
    <citation type="submission" date="2024-04" db="EMBL/GenBank/DDBJ databases">
        <authorList>
            <person name="Chen Y."/>
            <person name="Shah S."/>
            <person name="Dougan E. K."/>
            <person name="Thang M."/>
            <person name="Chan C."/>
        </authorList>
    </citation>
    <scope>NUCLEOTIDE SEQUENCE [LARGE SCALE GENOMIC DNA]</scope>
</reference>
<evidence type="ECO:0000313" key="9">
    <source>
        <dbReference type="EMBL" id="CAL4803266.1"/>
    </source>
</evidence>
<keyword evidence="4" id="KW-0472">Membrane</keyword>
<dbReference type="Gene3D" id="3.40.50.150">
    <property type="entry name" value="Vaccinia Virus protein VP39"/>
    <property type="match status" value="1"/>
</dbReference>
<dbReference type="EMBL" id="CAMXCT010006559">
    <property type="protein sequence ID" value="CAI4015954.1"/>
    <property type="molecule type" value="Genomic_DNA"/>
</dbReference>
<reference evidence="7" key="1">
    <citation type="submission" date="2022-10" db="EMBL/GenBank/DDBJ databases">
        <authorList>
            <person name="Chen Y."/>
            <person name="Dougan E. K."/>
            <person name="Chan C."/>
            <person name="Rhodes N."/>
            <person name="Thang M."/>
        </authorList>
    </citation>
    <scope>NUCLEOTIDE SEQUENCE</scope>
</reference>
<dbReference type="GO" id="GO:0032259">
    <property type="term" value="P:methylation"/>
    <property type="evidence" value="ECO:0007669"/>
    <property type="project" value="UniProtKB-KW"/>
</dbReference>
<dbReference type="GO" id="GO:0008757">
    <property type="term" value="F:S-adenosylmethionine-dependent methyltransferase activity"/>
    <property type="evidence" value="ECO:0007669"/>
    <property type="project" value="InterPro"/>
</dbReference>
<evidence type="ECO:0000256" key="5">
    <source>
        <dbReference type="SAM" id="SignalP"/>
    </source>
</evidence>
<evidence type="ECO:0000313" key="8">
    <source>
        <dbReference type="EMBL" id="CAL1169329.1"/>
    </source>
</evidence>
<dbReference type="SUPFAM" id="SSF53335">
    <property type="entry name" value="S-adenosyl-L-methionine-dependent methyltransferases"/>
    <property type="match status" value="1"/>
</dbReference>
<evidence type="ECO:0000259" key="6">
    <source>
        <dbReference type="Pfam" id="PF08241"/>
    </source>
</evidence>
<dbReference type="InterPro" id="IPR029063">
    <property type="entry name" value="SAM-dependent_MTases_sf"/>
</dbReference>
<dbReference type="EMBL" id="CAMXCT020006559">
    <property type="protein sequence ID" value="CAL1169329.1"/>
    <property type="molecule type" value="Genomic_DNA"/>
</dbReference>
<keyword evidence="10" id="KW-1185">Reference proteome</keyword>
<evidence type="ECO:0000256" key="1">
    <source>
        <dbReference type="ARBA" id="ARBA00008361"/>
    </source>
</evidence>
<comment type="similarity">
    <text evidence="1">Belongs to the methyltransferase superfamily.</text>
</comment>
<feature type="transmembrane region" description="Helical" evidence="4">
    <location>
        <begin position="241"/>
        <end position="260"/>
    </location>
</feature>
<evidence type="ECO:0000313" key="10">
    <source>
        <dbReference type="Proteomes" id="UP001152797"/>
    </source>
</evidence>
<comment type="caution">
    <text evidence="7">The sequence shown here is derived from an EMBL/GenBank/DDBJ whole genome shotgun (WGS) entry which is preliminary data.</text>
</comment>
<feature type="chain" id="PRO_5043271665" evidence="5">
    <location>
        <begin position="22"/>
        <end position="551"/>
    </location>
</feature>
<dbReference type="InterPro" id="IPR051419">
    <property type="entry name" value="Lys/N-term_MeTrsfase_sf"/>
</dbReference>
<feature type="domain" description="Methyltransferase type 11" evidence="6">
    <location>
        <begin position="303"/>
        <end position="401"/>
    </location>
</feature>
<keyword evidence="5" id="KW-0732">Signal</keyword>
<protein>
    <submittedName>
        <fullName evidence="9">EEF1A lysine and N-terminal methyltransferase (EEF1A-KNMT) (Methyltransferase-like protein 13)</fullName>
    </submittedName>
</protein>
<dbReference type="EMBL" id="CAMXCT030006559">
    <property type="protein sequence ID" value="CAL4803266.1"/>
    <property type="molecule type" value="Genomic_DNA"/>
</dbReference>
<dbReference type="PANTHER" id="PTHR12176">
    <property type="entry name" value="SAM-DEPENDENT METHYLTRANSFERASE SUPERFAMILY PROTEIN"/>
    <property type="match status" value="1"/>
</dbReference>
<feature type="transmembrane region" description="Helical" evidence="4">
    <location>
        <begin position="208"/>
        <end position="229"/>
    </location>
</feature>
<evidence type="ECO:0000256" key="4">
    <source>
        <dbReference type="SAM" id="Phobius"/>
    </source>
</evidence>
<dbReference type="CDD" id="cd02440">
    <property type="entry name" value="AdoMet_MTases"/>
    <property type="match status" value="1"/>
</dbReference>
<evidence type="ECO:0000256" key="2">
    <source>
        <dbReference type="ARBA" id="ARBA00022603"/>
    </source>
</evidence>